<name>A0ABW4I2G4_9SPHN</name>
<dbReference type="Proteomes" id="UP001597115">
    <property type="component" value="Unassembled WGS sequence"/>
</dbReference>
<gene>
    <name evidence="1" type="ORF">ACFSCW_07360</name>
</gene>
<reference evidence="2" key="1">
    <citation type="journal article" date="2019" name="Int. J. Syst. Evol. Microbiol.">
        <title>The Global Catalogue of Microorganisms (GCM) 10K type strain sequencing project: providing services to taxonomists for standard genome sequencing and annotation.</title>
        <authorList>
            <consortium name="The Broad Institute Genomics Platform"/>
            <consortium name="The Broad Institute Genome Sequencing Center for Infectious Disease"/>
            <person name="Wu L."/>
            <person name="Ma J."/>
        </authorList>
    </citation>
    <scope>NUCLEOTIDE SEQUENCE [LARGE SCALE GENOMIC DNA]</scope>
    <source>
        <strain evidence="2">CGMCC 1.16275</strain>
    </source>
</reference>
<proteinExistence type="predicted"/>
<dbReference type="Pfam" id="PF19662">
    <property type="entry name" value="DUF6165"/>
    <property type="match status" value="1"/>
</dbReference>
<evidence type="ECO:0000313" key="2">
    <source>
        <dbReference type="Proteomes" id="UP001597115"/>
    </source>
</evidence>
<comment type="caution">
    <text evidence="1">The sequence shown here is derived from an EMBL/GenBank/DDBJ whole genome shotgun (WGS) entry which is preliminary data.</text>
</comment>
<dbReference type="EMBL" id="JBHUDY010000001">
    <property type="protein sequence ID" value="MFD1611613.1"/>
    <property type="molecule type" value="Genomic_DNA"/>
</dbReference>
<accession>A0ABW4I2G4</accession>
<evidence type="ECO:0000313" key="1">
    <source>
        <dbReference type="EMBL" id="MFD1611613.1"/>
    </source>
</evidence>
<organism evidence="1 2">
    <name type="scientific">Sphingomonas tabacisoli</name>
    <dbReference type="NCBI Taxonomy" id="2249466"/>
    <lineage>
        <taxon>Bacteria</taxon>
        <taxon>Pseudomonadati</taxon>
        <taxon>Pseudomonadota</taxon>
        <taxon>Alphaproteobacteria</taxon>
        <taxon>Sphingomonadales</taxon>
        <taxon>Sphingomonadaceae</taxon>
        <taxon>Sphingomonas</taxon>
    </lineage>
</organism>
<protein>
    <submittedName>
        <fullName evidence="1">DUF6165 family protein</fullName>
    </submittedName>
</protein>
<dbReference type="InterPro" id="IPR046163">
    <property type="entry name" value="DUF6165"/>
</dbReference>
<sequence>MEPFAIPSVPVSWGELLDKITILEIKRERIDRPDALRNVETEHRLLREAAARVLAIEALTPLIDRLRRVNETLWDIEDAIREQEADARFGTRFVALARSVYKTNDERAALKRRINTLLQSELVEEKCFSSDAEAPLPDPALIAEPAH</sequence>
<dbReference type="RefSeq" id="WP_380888198.1">
    <property type="nucleotide sequence ID" value="NZ_JBHUDY010000001.1"/>
</dbReference>
<keyword evidence="2" id="KW-1185">Reference proteome</keyword>